<dbReference type="InterPro" id="IPR052523">
    <property type="entry name" value="Trichothecene_AcTrans"/>
</dbReference>
<dbReference type="GeneID" id="63844544"/>
<reference evidence="2" key="1">
    <citation type="submission" date="2020-01" db="EMBL/GenBank/DDBJ databases">
        <authorList>
            <consortium name="DOE Joint Genome Institute"/>
            <person name="Haridas S."/>
            <person name="Albert R."/>
            <person name="Binder M."/>
            <person name="Bloem J."/>
            <person name="Labutti K."/>
            <person name="Salamov A."/>
            <person name="Andreopoulos B."/>
            <person name="Baker S.E."/>
            <person name="Barry K."/>
            <person name="Bills G."/>
            <person name="Bluhm B.H."/>
            <person name="Cannon C."/>
            <person name="Castanera R."/>
            <person name="Culley D.E."/>
            <person name="Daum C."/>
            <person name="Ezra D."/>
            <person name="Gonzalez J.B."/>
            <person name="Henrissat B."/>
            <person name="Kuo A."/>
            <person name="Liang C."/>
            <person name="Lipzen A."/>
            <person name="Lutzoni F."/>
            <person name="Magnuson J."/>
            <person name="Mondo S."/>
            <person name="Nolan M."/>
            <person name="Ohm R."/>
            <person name="Pangilinan J."/>
            <person name="Park H.-J."/>
            <person name="Ramirez L."/>
            <person name="Alfaro M."/>
            <person name="Sun H."/>
            <person name="Tritt A."/>
            <person name="Yoshinaga Y."/>
            <person name="Zwiers L.-H."/>
            <person name="Turgeon B.G."/>
            <person name="Goodwin S.B."/>
            <person name="Spatafora J.W."/>
            <person name="Crous P.W."/>
            <person name="Grigoriev I.V."/>
        </authorList>
    </citation>
    <scope>NUCLEOTIDE SEQUENCE</scope>
    <source>
        <strain evidence="2">CBS 394.84</strain>
    </source>
</reference>
<feature type="domain" description="N-acetyltransferase" evidence="1">
    <location>
        <begin position="3"/>
        <end position="208"/>
    </location>
</feature>
<comment type="caution">
    <text evidence="2">The sequence shown here is derived from an EMBL/GenBank/DDBJ whole genome shotgun (WGS) entry which is preliminary data.</text>
</comment>
<proteinExistence type="predicted"/>
<accession>A0A9P4GT64</accession>
<dbReference type="Gene3D" id="3.40.630.30">
    <property type="match status" value="1"/>
</dbReference>
<dbReference type="EMBL" id="ML976614">
    <property type="protein sequence ID" value="KAF1850857.1"/>
    <property type="molecule type" value="Genomic_DNA"/>
</dbReference>
<evidence type="ECO:0000313" key="3">
    <source>
        <dbReference type="Proteomes" id="UP000800039"/>
    </source>
</evidence>
<name>A0A9P4GT64_9PLEO</name>
<dbReference type="PROSITE" id="PS51186">
    <property type="entry name" value="GNAT"/>
    <property type="match status" value="1"/>
</dbReference>
<dbReference type="RefSeq" id="XP_040793420.1">
    <property type="nucleotide sequence ID" value="XM_040927291.1"/>
</dbReference>
<dbReference type="SUPFAM" id="SSF55729">
    <property type="entry name" value="Acyl-CoA N-acyltransferases (Nat)"/>
    <property type="match status" value="1"/>
</dbReference>
<organism evidence="2 3">
    <name type="scientific">Cucurbitaria berberidis CBS 394.84</name>
    <dbReference type="NCBI Taxonomy" id="1168544"/>
    <lineage>
        <taxon>Eukaryota</taxon>
        <taxon>Fungi</taxon>
        <taxon>Dikarya</taxon>
        <taxon>Ascomycota</taxon>
        <taxon>Pezizomycotina</taxon>
        <taxon>Dothideomycetes</taxon>
        <taxon>Pleosporomycetidae</taxon>
        <taxon>Pleosporales</taxon>
        <taxon>Pleosporineae</taxon>
        <taxon>Cucurbitariaceae</taxon>
        <taxon>Cucurbitaria</taxon>
    </lineage>
</organism>
<protein>
    <submittedName>
        <fullName evidence="2">Acyl-CoA N-acyltransferase</fullName>
    </submittedName>
</protein>
<sequence>MAISVREVSDDDIPRACEIELLAYKGGSLSPILAPGPFPPDSWQQRIEQVTTMRKEDPTTVYLQAFDGDTGKMVAFAKWHVFESSEAAAKSSRPLSFGAGRNKEACQLFFGGMAKRKKEIMGDKPHLYLHMLHTDPEFQGRGAGGMLVDWGSKKADELGLPVYLESSIKGHRFYQKHGFEDVDIFKVDFSKFGGPLHEQPLMVRKPLKLS</sequence>
<dbReference type="CDD" id="cd04301">
    <property type="entry name" value="NAT_SF"/>
    <property type="match status" value="1"/>
</dbReference>
<dbReference type="PANTHER" id="PTHR42791">
    <property type="entry name" value="GNAT FAMILY ACETYLTRANSFERASE"/>
    <property type="match status" value="1"/>
</dbReference>
<dbReference type="Pfam" id="PF00583">
    <property type="entry name" value="Acetyltransf_1"/>
    <property type="match status" value="1"/>
</dbReference>
<dbReference type="InterPro" id="IPR016181">
    <property type="entry name" value="Acyl_CoA_acyltransferase"/>
</dbReference>
<keyword evidence="3" id="KW-1185">Reference proteome</keyword>
<dbReference type="OrthoDB" id="410198at2759"/>
<dbReference type="AlphaFoldDB" id="A0A9P4GT64"/>
<dbReference type="Proteomes" id="UP000800039">
    <property type="component" value="Unassembled WGS sequence"/>
</dbReference>
<dbReference type="InterPro" id="IPR000182">
    <property type="entry name" value="GNAT_dom"/>
</dbReference>
<dbReference type="GO" id="GO:0016747">
    <property type="term" value="F:acyltransferase activity, transferring groups other than amino-acyl groups"/>
    <property type="evidence" value="ECO:0007669"/>
    <property type="project" value="InterPro"/>
</dbReference>
<dbReference type="PANTHER" id="PTHR42791:SF14">
    <property type="entry name" value="N-ACETYLTRANSFERASE DOMAIN-CONTAINING PROTEIN"/>
    <property type="match status" value="1"/>
</dbReference>
<gene>
    <name evidence="2" type="ORF">K460DRAFT_22909</name>
</gene>
<evidence type="ECO:0000313" key="2">
    <source>
        <dbReference type="EMBL" id="KAF1850857.1"/>
    </source>
</evidence>
<evidence type="ECO:0000259" key="1">
    <source>
        <dbReference type="PROSITE" id="PS51186"/>
    </source>
</evidence>